<protein>
    <submittedName>
        <fullName evidence="1">Uncharacterized protein</fullName>
    </submittedName>
</protein>
<keyword evidence="2" id="KW-1185">Reference proteome</keyword>
<proteinExistence type="predicted"/>
<organism evidence="1 2">
    <name type="scientific">Etheostoma spectabile</name>
    <name type="common">orangethroat darter</name>
    <dbReference type="NCBI Taxonomy" id="54343"/>
    <lineage>
        <taxon>Eukaryota</taxon>
        <taxon>Metazoa</taxon>
        <taxon>Chordata</taxon>
        <taxon>Craniata</taxon>
        <taxon>Vertebrata</taxon>
        <taxon>Euteleostomi</taxon>
        <taxon>Actinopterygii</taxon>
        <taxon>Neopterygii</taxon>
        <taxon>Teleostei</taxon>
        <taxon>Neoteleostei</taxon>
        <taxon>Acanthomorphata</taxon>
        <taxon>Eupercaria</taxon>
        <taxon>Perciformes</taxon>
        <taxon>Percoidei</taxon>
        <taxon>Percidae</taxon>
        <taxon>Etheostomatinae</taxon>
        <taxon>Etheostoma</taxon>
    </lineage>
</organism>
<comment type="caution">
    <text evidence="1">The sequence shown here is derived from an EMBL/GenBank/DDBJ whole genome shotgun (WGS) entry which is preliminary data.</text>
</comment>
<dbReference type="AlphaFoldDB" id="A0A5J5CB83"/>
<reference evidence="1 2" key="1">
    <citation type="submission" date="2019-08" db="EMBL/GenBank/DDBJ databases">
        <title>A chromosome-level genome assembly, high-density linkage maps, and genome scans reveal the genomic architecture of hybrid incompatibilities underlying speciation via character displacement in darters (Percidae: Etheostominae).</title>
        <authorList>
            <person name="Moran R.L."/>
            <person name="Catchen J.M."/>
            <person name="Fuller R.C."/>
        </authorList>
    </citation>
    <scope>NUCLEOTIDE SEQUENCE [LARGE SCALE GENOMIC DNA]</scope>
    <source>
        <strain evidence="1">EspeVRDwgs_2016</strain>
        <tissue evidence="1">Muscle</tissue>
    </source>
</reference>
<evidence type="ECO:0000313" key="2">
    <source>
        <dbReference type="Proteomes" id="UP000327493"/>
    </source>
</evidence>
<dbReference type="Proteomes" id="UP000327493">
    <property type="component" value="Unassembled WGS sequence"/>
</dbReference>
<accession>A0A5J5CB83</accession>
<gene>
    <name evidence="1" type="ORF">FQN60_010632</name>
</gene>
<dbReference type="EMBL" id="VOFY01000051">
    <property type="protein sequence ID" value="KAA8579032.1"/>
    <property type="molecule type" value="Genomic_DNA"/>
</dbReference>
<evidence type="ECO:0000313" key="1">
    <source>
        <dbReference type="EMBL" id="KAA8579032.1"/>
    </source>
</evidence>
<sequence length="87" mass="10086">MADAGNQFRFRLSSASWWDYKTCHIASPSPPCDHVTSTNSRTEKKKNGYSIYRRSAVIDCTYTFSHSKTYIYVQRTVQPQLLLEKCN</sequence>
<name>A0A5J5CB83_9PERO</name>